<proteinExistence type="predicted"/>
<gene>
    <name evidence="1" type="ORF">GSTENG00012788001</name>
</gene>
<reference evidence="1" key="1">
    <citation type="journal article" date="2004" name="Nature">
        <title>Genome duplication in the teleost fish Tetraodon nigroviridis reveals the early vertebrate proto-karyotype.</title>
        <authorList>
            <person name="Jaillon O."/>
            <person name="Aury J.-M."/>
            <person name="Brunet F."/>
            <person name="Petit J.-L."/>
            <person name="Stange-Thomann N."/>
            <person name="Mauceli E."/>
            <person name="Bouneau L."/>
            <person name="Fischer C."/>
            <person name="Ozouf-Costaz C."/>
            <person name="Bernot A."/>
            <person name="Nicaud S."/>
            <person name="Jaffe D."/>
            <person name="Fisher S."/>
            <person name="Lutfalla G."/>
            <person name="Dossat C."/>
            <person name="Segurens B."/>
            <person name="Dasilva C."/>
            <person name="Salanoubat M."/>
            <person name="Levy M."/>
            <person name="Boudet N."/>
            <person name="Castellano S."/>
            <person name="Anthouard V."/>
            <person name="Jubin C."/>
            <person name="Castelli V."/>
            <person name="Katinka M."/>
            <person name="Vacherie B."/>
            <person name="Biemont C."/>
            <person name="Skalli Z."/>
            <person name="Cattolico L."/>
            <person name="Poulain J."/>
            <person name="De Berardinis V."/>
            <person name="Cruaud C."/>
            <person name="Duprat S."/>
            <person name="Brottier P."/>
            <person name="Coutanceau J.-P."/>
            <person name="Gouzy J."/>
            <person name="Parra G."/>
            <person name="Lardier G."/>
            <person name="Chapple C."/>
            <person name="McKernan K.J."/>
            <person name="McEwan P."/>
            <person name="Bosak S."/>
            <person name="Kellis M."/>
            <person name="Volff J.-N."/>
            <person name="Guigo R."/>
            <person name="Zody M.C."/>
            <person name="Mesirov J."/>
            <person name="Lindblad-Toh K."/>
            <person name="Birren B."/>
            <person name="Nusbaum C."/>
            <person name="Kahn D."/>
            <person name="Robinson-Rechavi M."/>
            <person name="Laudet V."/>
            <person name="Schachter V."/>
            <person name="Quetier F."/>
            <person name="Saurin W."/>
            <person name="Scarpelli C."/>
            <person name="Wincker P."/>
            <person name="Lander E.S."/>
            <person name="Weissenbach J."/>
            <person name="Roest Crollius H."/>
        </authorList>
    </citation>
    <scope>NUCLEOTIDE SEQUENCE [LARGE SCALE GENOMIC DNA]</scope>
</reference>
<dbReference type="KEGG" id="tng:GSTEN00012788G001"/>
<comment type="caution">
    <text evidence="1">The sequence shown here is derived from an EMBL/GenBank/DDBJ whole genome shotgun (WGS) entry which is preliminary data.</text>
</comment>
<evidence type="ECO:0000313" key="1">
    <source>
        <dbReference type="EMBL" id="CAF95941.1"/>
    </source>
</evidence>
<organism evidence="1">
    <name type="scientific">Tetraodon nigroviridis</name>
    <name type="common">Spotted green pufferfish</name>
    <name type="synonym">Chelonodon nigroviridis</name>
    <dbReference type="NCBI Taxonomy" id="99883"/>
    <lineage>
        <taxon>Eukaryota</taxon>
        <taxon>Metazoa</taxon>
        <taxon>Chordata</taxon>
        <taxon>Craniata</taxon>
        <taxon>Vertebrata</taxon>
        <taxon>Euteleostomi</taxon>
        <taxon>Actinopterygii</taxon>
        <taxon>Neopterygii</taxon>
        <taxon>Teleostei</taxon>
        <taxon>Neoteleostei</taxon>
        <taxon>Acanthomorphata</taxon>
        <taxon>Eupercaria</taxon>
        <taxon>Tetraodontiformes</taxon>
        <taxon>Tetradontoidea</taxon>
        <taxon>Tetraodontidae</taxon>
        <taxon>Tetraodon</taxon>
    </lineage>
</organism>
<protein>
    <submittedName>
        <fullName evidence="1">(spotted green pufferfish) hypothetical protein</fullName>
    </submittedName>
</protein>
<dbReference type="EMBL" id="CAAE01014113">
    <property type="protein sequence ID" value="CAF95941.1"/>
    <property type="molecule type" value="Genomic_DNA"/>
</dbReference>
<reference evidence="1" key="2">
    <citation type="submission" date="2004-02" db="EMBL/GenBank/DDBJ databases">
        <authorList>
            <consortium name="Genoscope"/>
            <consortium name="Whitehead Institute Centre for Genome Research"/>
        </authorList>
    </citation>
    <scope>NUCLEOTIDE SEQUENCE</scope>
</reference>
<sequence>MDQIGVTTETSKNPWGLPTAAPAAPACSLADVMSEQLARQLEDEDSSFPSLADPTADLLLSDEVCDTSSDLMLAQMLQMQFDREFDDQLRREEKKFNGDSKVSISFENFRMVHPYEDSESSEDE</sequence>
<dbReference type="AlphaFoldDB" id="Q4STU1"/>
<accession>Q4STU1</accession>
<dbReference type="OrthoDB" id="205248at2759"/>
<feature type="non-terminal residue" evidence="1">
    <location>
        <position position="124"/>
    </location>
</feature>
<name>Q4STU1_TETNG</name>